<protein>
    <submittedName>
        <fullName evidence="3">Uncharacterized protein</fullName>
    </submittedName>
</protein>
<dbReference type="Proteomes" id="UP000546213">
    <property type="component" value="Unassembled WGS sequence"/>
</dbReference>
<dbReference type="EMBL" id="JAAOAS010000577">
    <property type="protein sequence ID" value="KAF5573772.1"/>
    <property type="molecule type" value="Genomic_DNA"/>
</dbReference>
<feature type="coiled-coil region" evidence="1">
    <location>
        <begin position="62"/>
        <end position="110"/>
    </location>
</feature>
<proteinExistence type="predicted"/>
<evidence type="ECO:0000313" key="3">
    <source>
        <dbReference type="EMBL" id="KAF5573772.1"/>
    </source>
</evidence>
<keyword evidence="4" id="KW-1185">Reference proteome</keyword>
<reference evidence="3 4" key="1">
    <citation type="submission" date="2020-05" db="EMBL/GenBank/DDBJ databases">
        <title>Identification and distribution of gene clusters putatively required for synthesis of sphingolipid metabolism inhibitors in phylogenetically diverse species of the filamentous fungus Fusarium.</title>
        <authorList>
            <person name="Kim H.-S."/>
            <person name="Busman M."/>
            <person name="Brown D.W."/>
            <person name="Divon H."/>
            <person name="Uhlig S."/>
            <person name="Proctor R.H."/>
        </authorList>
    </citation>
    <scope>NUCLEOTIDE SEQUENCE [LARGE SCALE GENOMIC DNA]</scope>
    <source>
        <strain evidence="3 4">NRRL 36939</strain>
    </source>
</reference>
<evidence type="ECO:0000313" key="4">
    <source>
        <dbReference type="Proteomes" id="UP000546213"/>
    </source>
</evidence>
<evidence type="ECO:0000256" key="1">
    <source>
        <dbReference type="SAM" id="Coils"/>
    </source>
</evidence>
<sequence>MTSNNRDLFPGEGLLGDDSPLIQRAIAVGKTVADLVKESKRSGEASAHSRLTSSIDLQDSVINALGSRLRDSEDQNADLSKRLEAANKQVADLEESLKASQHRAAKAEAITNGIQASVDRGTPIINHVAELVSTIAETVEELKRNVAARLAETKTHAQKCKELRDKIESLIRRLYRERGRHVEMLGLARKHTGSVANKLIVLLDELEKKTRLPDKTALAHCLQEMLEELAEYRNKCDGFLDNGLADNNEPDRVPVPNDEGGALLNESYGKFSRVASANNTEERTNQPRALVSPGGKDAVDEQASREESSLFIDDQHRDEDDQSCTIKSEDGDNNQQALADLPPSTKRASNSGGRAGRGAKRQRTK</sequence>
<keyword evidence="1" id="KW-0175">Coiled coil</keyword>
<gene>
    <name evidence="3" type="ORF">FPCIR_13853</name>
</gene>
<comment type="caution">
    <text evidence="3">The sequence shown here is derived from an EMBL/GenBank/DDBJ whole genome shotgun (WGS) entry which is preliminary data.</text>
</comment>
<evidence type="ECO:0000256" key="2">
    <source>
        <dbReference type="SAM" id="MobiDB-lite"/>
    </source>
</evidence>
<name>A0A8H5NP83_9HYPO</name>
<feature type="region of interest" description="Disordered" evidence="2">
    <location>
        <begin position="276"/>
        <end position="365"/>
    </location>
</feature>
<feature type="compositionally biased region" description="Basic and acidic residues" evidence="2">
    <location>
        <begin position="297"/>
        <end position="319"/>
    </location>
</feature>
<accession>A0A8H5NP83</accession>
<dbReference type="OrthoDB" id="5069103at2759"/>
<dbReference type="AlphaFoldDB" id="A0A8H5NP83"/>
<organism evidence="3 4">
    <name type="scientific">Fusarium pseudocircinatum</name>
    <dbReference type="NCBI Taxonomy" id="56676"/>
    <lineage>
        <taxon>Eukaryota</taxon>
        <taxon>Fungi</taxon>
        <taxon>Dikarya</taxon>
        <taxon>Ascomycota</taxon>
        <taxon>Pezizomycotina</taxon>
        <taxon>Sordariomycetes</taxon>
        <taxon>Hypocreomycetidae</taxon>
        <taxon>Hypocreales</taxon>
        <taxon>Nectriaceae</taxon>
        <taxon>Fusarium</taxon>
        <taxon>Fusarium fujikuroi species complex</taxon>
    </lineage>
</organism>